<accession>A0A2T9YYF1</accession>
<keyword evidence="7" id="KW-1185">Reference proteome</keyword>
<dbReference type="InterPro" id="IPR003607">
    <property type="entry name" value="HD/PDEase_dom"/>
</dbReference>
<evidence type="ECO:0000256" key="3">
    <source>
        <dbReference type="PIRSR" id="PIRSR623088-1"/>
    </source>
</evidence>
<feature type="active site" description="Proton donor" evidence="3">
    <location>
        <position position="87"/>
    </location>
</feature>
<feature type="binding site" evidence="4">
    <location>
        <position position="127"/>
    </location>
    <ligand>
        <name>Zn(2+)</name>
        <dbReference type="ChEBI" id="CHEBI:29105"/>
        <label>1</label>
    </ligand>
</feature>
<comment type="caution">
    <text evidence="6">The sequence shown here is derived from an EMBL/GenBank/DDBJ whole genome shotgun (WGS) entry which is preliminary data.</text>
</comment>
<dbReference type="InterPro" id="IPR023088">
    <property type="entry name" value="PDEase"/>
</dbReference>
<dbReference type="Proteomes" id="UP000245383">
    <property type="component" value="Unassembled WGS sequence"/>
</dbReference>
<dbReference type="InterPro" id="IPR036971">
    <property type="entry name" value="PDEase_catalytic_dom_sf"/>
</dbReference>
<feature type="binding site" evidence="4">
    <location>
        <position position="333"/>
    </location>
    <ligand>
        <name>Zn(2+)</name>
        <dbReference type="ChEBI" id="CHEBI:29105"/>
        <label>1</label>
    </ligand>
</feature>
<evidence type="ECO:0000256" key="4">
    <source>
        <dbReference type="PIRSR" id="PIRSR623088-3"/>
    </source>
</evidence>
<dbReference type="GO" id="GO:0046872">
    <property type="term" value="F:metal ion binding"/>
    <property type="evidence" value="ECO:0007669"/>
    <property type="project" value="UniProtKB-KW"/>
</dbReference>
<evidence type="ECO:0000313" key="7">
    <source>
        <dbReference type="Proteomes" id="UP000245383"/>
    </source>
</evidence>
<dbReference type="PROSITE" id="PS51845">
    <property type="entry name" value="PDEASE_I_2"/>
    <property type="match status" value="1"/>
</dbReference>
<dbReference type="PANTHER" id="PTHR11347">
    <property type="entry name" value="CYCLIC NUCLEOTIDE PHOSPHODIESTERASE"/>
    <property type="match status" value="1"/>
</dbReference>
<dbReference type="CDD" id="cd00077">
    <property type="entry name" value="HDc"/>
    <property type="match status" value="1"/>
</dbReference>
<sequence length="603" mass="68866">MLKSTTKFIDQDELFIVEKIASTILFKRRHLLGLGFNPWSFDRPERLGIALAIFKEMNTLSLLNINICELLDFVLEIENVYNNVPYHSFCHALDVLVKTFYVLEDLRMASYLTSYDILALLFCALCHDAGHPGLNNLYQVNAKTNLSRKYPTSTLESYSVDITLGFINKYSLFRNVSGISDSIYVDSNSSQVDIKKALIDEITEAILLTDMSRHFEVVSMCDEVINCLSQKLKFLNSQGIQVTDKPSKHRSELDILKTSSNSDFYSNSKKINLENILVKYNISNLSTFTTLPVEQYATMNEKSSRPRSMARADVLLDSLHRKKLVVIVLHAVDIFNPILPWEMCKKWSSLMMLESLTQGDLEKQQGLQVTPSMDRATYNQARSSIEFGTIVIMPFFTELSNIIPVDDKLIIELTKNLGYWRSMDSYTEVPNIISTIKREKPSLTVTASNYSQQNFAHEKKSVFAAVLDNPIKKLSVAAGTLEISSNNYYKSAYRRYSNDDADNFTREKIGLLFSDRLKIVEMRRKENKESLNPNDIANFTFSDNKTNLTKNYASIQNIKKLKNATNLNRLRRTLSEGSNMTIQQSFLKKSDSLKITKISKELT</sequence>
<evidence type="ECO:0000256" key="2">
    <source>
        <dbReference type="ARBA" id="ARBA00022801"/>
    </source>
</evidence>
<feature type="binding site" evidence="4">
    <location>
        <position position="128"/>
    </location>
    <ligand>
        <name>Zn(2+)</name>
        <dbReference type="ChEBI" id="CHEBI:29105"/>
        <label>2</label>
    </ligand>
</feature>
<dbReference type="Pfam" id="PF00233">
    <property type="entry name" value="PDEase_I"/>
    <property type="match status" value="1"/>
</dbReference>
<proteinExistence type="predicted"/>
<dbReference type="GO" id="GO:0007165">
    <property type="term" value="P:signal transduction"/>
    <property type="evidence" value="ECO:0007669"/>
    <property type="project" value="InterPro"/>
</dbReference>
<dbReference type="OrthoDB" id="546632at2759"/>
<dbReference type="GO" id="GO:0004114">
    <property type="term" value="F:3',5'-cyclic-nucleotide phosphodiesterase activity"/>
    <property type="evidence" value="ECO:0007669"/>
    <property type="project" value="InterPro"/>
</dbReference>
<dbReference type="PRINTS" id="PR00387">
    <property type="entry name" value="PDIESTERASE1"/>
</dbReference>
<dbReference type="AlphaFoldDB" id="A0A2T9YYF1"/>
<evidence type="ECO:0000256" key="1">
    <source>
        <dbReference type="ARBA" id="ARBA00022723"/>
    </source>
</evidence>
<dbReference type="STRING" id="133385.A0A2T9YYF1"/>
<keyword evidence="1 4" id="KW-0479">Metal-binding</keyword>
<dbReference type="SMART" id="SM00471">
    <property type="entry name" value="HDc"/>
    <property type="match status" value="1"/>
</dbReference>
<feature type="domain" description="PDEase" evidence="5">
    <location>
        <begin position="13"/>
        <end position="427"/>
    </location>
</feature>
<feature type="binding site" evidence="4">
    <location>
        <position position="128"/>
    </location>
    <ligand>
        <name>Zn(2+)</name>
        <dbReference type="ChEBI" id="CHEBI:29105"/>
        <label>1</label>
    </ligand>
</feature>
<feature type="binding site" evidence="4">
    <location>
        <position position="91"/>
    </location>
    <ligand>
        <name>Zn(2+)</name>
        <dbReference type="ChEBI" id="CHEBI:29105"/>
        <label>1</label>
    </ligand>
</feature>
<protein>
    <recommendedName>
        <fullName evidence="5">PDEase domain-containing protein</fullName>
    </recommendedName>
</protein>
<name>A0A2T9YYF1_9FUNG</name>
<evidence type="ECO:0000259" key="5">
    <source>
        <dbReference type="PROSITE" id="PS51845"/>
    </source>
</evidence>
<dbReference type="EMBL" id="MBFR01000013">
    <property type="protein sequence ID" value="PVU97373.1"/>
    <property type="molecule type" value="Genomic_DNA"/>
</dbReference>
<evidence type="ECO:0000313" key="6">
    <source>
        <dbReference type="EMBL" id="PVU97373.1"/>
    </source>
</evidence>
<dbReference type="Gene3D" id="1.10.1300.10">
    <property type="entry name" value="3'5'-cyclic nucleotide phosphodiesterase, catalytic domain"/>
    <property type="match status" value="1"/>
</dbReference>
<gene>
    <name evidence="6" type="ORF">BB561_000585</name>
</gene>
<reference evidence="6 7" key="1">
    <citation type="journal article" date="2018" name="MBio">
        <title>Comparative Genomics Reveals the Core Gene Toolbox for the Fungus-Insect Symbiosis.</title>
        <authorList>
            <person name="Wang Y."/>
            <person name="Stata M."/>
            <person name="Wang W."/>
            <person name="Stajich J.E."/>
            <person name="White M.M."/>
            <person name="Moncalvo J.M."/>
        </authorList>
    </citation>
    <scope>NUCLEOTIDE SEQUENCE [LARGE SCALE GENOMIC DNA]</scope>
    <source>
        <strain evidence="6 7">SWE-8-4</strain>
    </source>
</reference>
<organism evidence="6 7">
    <name type="scientific">Smittium simulii</name>
    <dbReference type="NCBI Taxonomy" id="133385"/>
    <lineage>
        <taxon>Eukaryota</taxon>
        <taxon>Fungi</taxon>
        <taxon>Fungi incertae sedis</taxon>
        <taxon>Zoopagomycota</taxon>
        <taxon>Kickxellomycotina</taxon>
        <taxon>Harpellomycetes</taxon>
        <taxon>Harpellales</taxon>
        <taxon>Legeriomycetaceae</taxon>
        <taxon>Smittium</taxon>
    </lineage>
</organism>
<keyword evidence="2" id="KW-0378">Hydrolase</keyword>
<dbReference type="InterPro" id="IPR002073">
    <property type="entry name" value="PDEase_catalytic_dom"/>
</dbReference>
<dbReference type="SUPFAM" id="SSF109604">
    <property type="entry name" value="HD-domain/PDEase-like"/>
    <property type="match status" value="1"/>
</dbReference>